<dbReference type="Pfam" id="PF00107">
    <property type="entry name" value="ADH_zinc_N"/>
    <property type="match status" value="1"/>
</dbReference>
<evidence type="ECO:0000259" key="7">
    <source>
        <dbReference type="SMART" id="SM00829"/>
    </source>
</evidence>
<dbReference type="InterPro" id="IPR002328">
    <property type="entry name" value="ADH_Zn_CS"/>
</dbReference>
<reference evidence="8 9" key="1">
    <citation type="submission" date="2019-11" db="EMBL/GenBank/DDBJ databases">
        <authorList>
            <person name="Lang L."/>
        </authorList>
    </citation>
    <scope>NUCLEOTIDE SEQUENCE [LARGE SCALE GENOMIC DNA]</scope>
    <source>
        <strain evidence="8 9">YIM 132242</strain>
    </source>
</reference>
<dbReference type="EMBL" id="WMBT01000010">
    <property type="protein sequence ID" value="MTE01551.1"/>
    <property type="molecule type" value="Genomic_DNA"/>
</dbReference>
<feature type="domain" description="Enoyl reductase (ER)" evidence="7">
    <location>
        <begin position="7"/>
        <end position="341"/>
    </location>
</feature>
<evidence type="ECO:0000256" key="2">
    <source>
        <dbReference type="ARBA" id="ARBA00008072"/>
    </source>
</evidence>
<dbReference type="AlphaFoldDB" id="A0A6L6HTH9"/>
<dbReference type="Gene3D" id="3.40.50.720">
    <property type="entry name" value="NAD(P)-binding Rossmann-like Domain"/>
    <property type="match status" value="1"/>
</dbReference>
<keyword evidence="9" id="KW-1185">Reference proteome</keyword>
<dbReference type="SUPFAM" id="SSF50129">
    <property type="entry name" value="GroES-like"/>
    <property type="match status" value="1"/>
</dbReference>
<dbReference type="Gene3D" id="3.90.180.10">
    <property type="entry name" value="Medium-chain alcohol dehydrogenases, catalytic domain"/>
    <property type="match status" value="1"/>
</dbReference>
<dbReference type="GO" id="GO:0016616">
    <property type="term" value="F:oxidoreductase activity, acting on the CH-OH group of donors, NAD or NADP as acceptor"/>
    <property type="evidence" value="ECO:0007669"/>
    <property type="project" value="UniProtKB-ARBA"/>
</dbReference>
<dbReference type="InterPro" id="IPR013149">
    <property type="entry name" value="ADH-like_C"/>
</dbReference>
<dbReference type="RefSeq" id="WP_154765621.1">
    <property type="nucleotide sequence ID" value="NZ_WMBT01000010.1"/>
</dbReference>
<evidence type="ECO:0000256" key="4">
    <source>
        <dbReference type="ARBA" id="ARBA00022833"/>
    </source>
</evidence>
<evidence type="ECO:0000313" key="8">
    <source>
        <dbReference type="EMBL" id="MTE01551.1"/>
    </source>
</evidence>
<keyword evidence="5" id="KW-0560">Oxidoreductase</keyword>
<dbReference type="Proteomes" id="UP000481417">
    <property type="component" value="Unassembled WGS sequence"/>
</dbReference>
<gene>
    <name evidence="8" type="ORF">GIY56_14785</name>
</gene>
<dbReference type="PANTHER" id="PTHR43161">
    <property type="entry name" value="SORBITOL DEHYDROGENASE"/>
    <property type="match status" value="1"/>
</dbReference>
<keyword evidence="3 6" id="KW-0479">Metal-binding</keyword>
<comment type="similarity">
    <text evidence="2 6">Belongs to the zinc-containing alcohol dehydrogenase family.</text>
</comment>
<dbReference type="InterPro" id="IPR020843">
    <property type="entry name" value="ER"/>
</dbReference>
<dbReference type="PANTHER" id="PTHR43161:SF9">
    <property type="entry name" value="SORBITOL DEHYDROGENASE"/>
    <property type="match status" value="1"/>
</dbReference>
<protein>
    <submittedName>
        <fullName evidence="8">Alcohol dehydrogenase catalytic domain-containing protein</fullName>
    </submittedName>
</protein>
<keyword evidence="4 6" id="KW-0862">Zinc</keyword>
<dbReference type="CDD" id="cd08232">
    <property type="entry name" value="idonate-5-DH"/>
    <property type="match status" value="1"/>
</dbReference>
<accession>A0A6L6HTH9</accession>
<evidence type="ECO:0000256" key="6">
    <source>
        <dbReference type="RuleBase" id="RU361277"/>
    </source>
</evidence>
<dbReference type="SMART" id="SM00829">
    <property type="entry name" value="PKS_ER"/>
    <property type="match status" value="1"/>
</dbReference>
<dbReference type="InterPro" id="IPR036291">
    <property type="entry name" value="NAD(P)-bd_dom_sf"/>
</dbReference>
<name>A0A6L6HTH9_9RHOB</name>
<evidence type="ECO:0000256" key="1">
    <source>
        <dbReference type="ARBA" id="ARBA00001947"/>
    </source>
</evidence>
<comment type="cofactor">
    <cofactor evidence="1 6">
        <name>Zn(2+)</name>
        <dbReference type="ChEBI" id="CHEBI:29105"/>
    </cofactor>
</comment>
<evidence type="ECO:0000256" key="5">
    <source>
        <dbReference type="ARBA" id="ARBA00023002"/>
    </source>
</evidence>
<dbReference type="PROSITE" id="PS00059">
    <property type="entry name" value="ADH_ZINC"/>
    <property type="match status" value="1"/>
</dbReference>
<dbReference type="SUPFAM" id="SSF51735">
    <property type="entry name" value="NAD(P)-binding Rossmann-fold domains"/>
    <property type="match status" value="1"/>
</dbReference>
<sequence>MQAVVIHAPHDLRLEDRPLPVPGPGEVLVRVRAGGICGSDLHYYHNAGFGTVRIREPMVLGHEAAGEIAALGEGVTGLALGQRVAINPSRPVGDDEYIREGMRQHAMDMRFNGSAMRIPHEQGFFREAVAVPAAQAVPVPDGTPFEVAACAEPLAVALHAVRQAGSLTGKRVLVTGAGAIGCLVILAARHAGAAEIIATDIADPALVTAAKVGADVTLNTAADAGALDRFKADKGRVHVAFECSGAGAVLASLLDVVRPRGTIVAVGLGRDVTLPIAPIVTKELVIRGTFRFDAEFAWAADLLGSGRIDVTPLLSAQIPAARAVEAFELATDRARAVKVHLTF</sequence>
<comment type="caution">
    <text evidence="8">The sequence shown here is derived from an EMBL/GenBank/DDBJ whole genome shotgun (WGS) entry which is preliminary data.</text>
</comment>
<dbReference type="Pfam" id="PF08240">
    <property type="entry name" value="ADH_N"/>
    <property type="match status" value="1"/>
</dbReference>
<proteinExistence type="inferred from homology"/>
<dbReference type="InterPro" id="IPR013154">
    <property type="entry name" value="ADH-like_N"/>
</dbReference>
<evidence type="ECO:0000313" key="9">
    <source>
        <dbReference type="Proteomes" id="UP000481417"/>
    </source>
</evidence>
<organism evidence="8 9">
    <name type="scientific">Paracoccus lichenicola</name>
    <dbReference type="NCBI Taxonomy" id="2665644"/>
    <lineage>
        <taxon>Bacteria</taxon>
        <taxon>Pseudomonadati</taxon>
        <taxon>Pseudomonadota</taxon>
        <taxon>Alphaproteobacteria</taxon>
        <taxon>Rhodobacterales</taxon>
        <taxon>Paracoccaceae</taxon>
        <taxon>Paracoccus</taxon>
    </lineage>
</organism>
<dbReference type="GO" id="GO:0008270">
    <property type="term" value="F:zinc ion binding"/>
    <property type="evidence" value="ECO:0007669"/>
    <property type="project" value="InterPro"/>
</dbReference>
<evidence type="ECO:0000256" key="3">
    <source>
        <dbReference type="ARBA" id="ARBA00022723"/>
    </source>
</evidence>
<dbReference type="InterPro" id="IPR011032">
    <property type="entry name" value="GroES-like_sf"/>
</dbReference>